<evidence type="ECO:0000313" key="6">
    <source>
        <dbReference type="EMBL" id="MBI8990283.1"/>
    </source>
</evidence>
<accession>A0A934I0B9</accession>
<feature type="domain" description="HTH araC/xylS-type" evidence="5">
    <location>
        <begin position="147"/>
        <end position="244"/>
    </location>
</feature>
<dbReference type="PANTHER" id="PTHR11019">
    <property type="entry name" value="HTH-TYPE TRANSCRIPTIONAL REGULATOR NIMR"/>
    <property type="match status" value="1"/>
</dbReference>
<dbReference type="PROSITE" id="PS01124">
    <property type="entry name" value="HTH_ARAC_FAMILY_2"/>
    <property type="match status" value="2"/>
</dbReference>
<dbReference type="RefSeq" id="WP_198739291.1">
    <property type="nucleotide sequence ID" value="NZ_JAEIOS010000015.1"/>
</dbReference>
<dbReference type="SMART" id="SM00342">
    <property type="entry name" value="HTH_ARAC"/>
    <property type="match status" value="2"/>
</dbReference>
<keyword evidence="1" id="KW-0805">Transcription regulation</keyword>
<evidence type="ECO:0000313" key="7">
    <source>
        <dbReference type="Proteomes" id="UP000645966"/>
    </source>
</evidence>
<evidence type="ECO:0000259" key="5">
    <source>
        <dbReference type="PROSITE" id="PS01124"/>
    </source>
</evidence>
<proteinExistence type="predicted"/>
<name>A0A934I0B9_9CORY</name>
<organism evidence="6 7">
    <name type="scientific">Corynebacterium meridianum</name>
    <dbReference type="NCBI Taxonomy" id="2765363"/>
    <lineage>
        <taxon>Bacteria</taxon>
        <taxon>Bacillati</taxon>
        <taxon>Actinomycetota</taxon>
        <taxon>Actinomycetes</taxon>
        <taxon>Mycobacteriales</taxon>
        <taxon>Corynebacteriaceae</taxon>
        <taxon>Corynebacterium</taxon>
    </lineage>
</organism>
<evidence type="ECO:0000256" key="4">
    <source>
        <dbReference type="SAM" id="MobiDB-lite"/>
    </source>
</evidence>
<dbReference type="PROSITE" id="PS00041">
    <property type="entry name" value="HTH_ARAC_FAMILY_1"/>
    <property type="match status" value="1"/>
</dbReference>
<dbReference type="InterPro" id="IPR018060">
    <property type="entry name" value="HTH_AraC"/>
</dbReference>
<dbReference type="PANTHER" id="PTHR11019:SF159">
    <property type="entry name" value="TRANSCRIPTIONAL REGULATOR-RELATED"/>
    <property type="match status" value="1"/>
</dbReference>
<dbReference type="InterPro" id="IPR018062">
    <property type="entry name" value="HTH_AraC-typ_CS"/>
</dbReference>
<dbReference type="Pfam" id="PF12833">
    <property type="entry name" value="HTH_18"/>
    <property type="match status" value="2"/>
</dbReference>
<dbReference type="GO" id="GO:0043565">
    <property type="term" value="F:sequence-specific DNA binding"/>
    <property type="evidence" value="ECO:0007669"/>
    <property type="project" value="InterPro"/>
</dbReference>
<gene>
    <name evidence="6" type="ORF">JDV75_11020</name>
</gene>
<keyword evidence="2" id="KW-0238">DNA-binding</keyword>
<dbReference type="EMBL" id="JAEIOS010000015">
    <property type="protein sequence ID" value="MBI8990283.1"/>
    <property type="molecule type" value="Genomic_DNA"/>
</dbReference>
<dbReference type="SUPFAM" id="SSF46689">
    <property type="entry name" value="Homeodomain-like"/>
    <property type="match status" value="2"/>
</dbReference>
<dbReference type="InterPro" id="IPR009057">
    <property type="entry name" value="Homeodomain-like_sf"/>
</dbReference>
<dbReference type="GO" id="GO:0003700">
    <property type="term" value="F:DNA-binding transcription factor activity"/>
    <property type="evidence" value="ECO:0007669"/>
    <property type="project" value="InterPro"/>
</dbReference>
<dbReference type="Gene3D" id="1.10.10.60">
    <property type="entry name" value="Homeodomain-like"/>
    <property type="match status" value="2"/>
</dbReference>
<keyword evidence="3" id="KW-0804">Transcription</keyword>
<dbReference type="Proteomes" id="UP000645966">
    <property type="component" value="Unassembled WGS sequence"/>
</dbReference>
<evidence type="ECO:0000256" key="1">
    <source>
        <dbReference type="ARBA" id="ARBA00023015"/>
    </source>
</evidence>
<reference evidence="6" key="1">
    <citation type="submission" date="2020-12" db="EMBL/GenBank/DDBJ databases">
        <title>Genome public.</title>
        <authorList>
            <person name="Sun Q."/>
        </authorList>
    </citation>
    <scope>NUCLEOTIDE SEQUENCE</scope>
    <source>
        <strain evidence="6">CCM 8863</strain>
    </source>
</reference>
<evidence type="ECO:0000256" key="3">
    <source>
        <dbReference type="ARBA" id="ARBA00023163"/>
    </source>
</evidence>
<sequence>MTVPQRIRRGPVEGASRRARRALIVWVCAGTAGVGTAAGTTRLSAGQVMLIAAGLRYRIRGGEDAVVIPVELPGELAVAVSTRTAVAALPEQLRLRLLFEFAQNLGYLRPVLERTDFLRSLVAEIIAAQSGAVPVPVAPQPLSEEASAVAEKVMADLSVNHSVAQLADIAGVSVRTLQRRFRAETTLSVSRWITRVRLNEAVALIARGRGLQFAAHATGYPGTSELIRAYRAETGTTPVAAISGAGRAPVGEIRIDDPGVPENETWLNINRGDIVVWSVTGRATVTTDRRTIGIVAGQGVVLPAGVAVHVAMEAGTVLLPLGFRYPGTGEYDGAARVPTIVDFSGFDPVELVRTAVSTYTHIAVEGARHDDIFRNVPGVRQESPVGEIDQSGGRVRARGDGVSRQRHSYVRRMTLARILLAQGRSPTETARTLRYSHAAAFTRAFLAEHGMTPKQYAQLTGSRPGSFLMDERTEVPGHPGPEVVPGWMNP</sequence>
<protein>
    <submittedName>
        <fullName evidence="6">Helix-turn-helix transcriptional regulator</fullName>
    </submittedName>
</protein>
<feature type="region of interest" description="Disordered" evidence="4">
    <location>
        <begin position="383"/>
        <end position="403"/>
    </location>
</feature>
<dbReference type="AlphaFoldDB" id="A0A934I0B9"/>
<evidence type="ECO:0000256" key="2">
    <source>
        <dbReference type="ARBA" id="ARBA00023125"/>
    </source>
</evidence>
<comment type="caution">
    <text evidence="6">The sequence shown here is derived from an EMBL/GenBank/DDBJ whole genome shotgun (WGS) entry which is preliminary data.</text>
</comment>
<keyword evidence="7" id="KW-1185">Reference proteome</keyword>
<feature type="domain" description="HTH araC/xylS-type" evidence="5">
    <location>
        <begin position="411"/>
        <end position="459"/>
    </location>
</feature>